<evidence type="ECO:0000313" key="12">
    <source>
        <dbReference type="EMBL" id="PZW22195.1"/>
    </source>
</evidence>
<evidence type="ECO:0000256" key="1">
    <source>
        <dbReference type="ARBA" id="ARBA00001933"/>
    </source>
</evidence>
<dbReference type="Gene3D" id="3.40.640.10">
    <property type="entry name" value="Type I PLP-dependent aspartate aminotransferase-like (Major domain)"/>
    <property type="match status" value="1"/>
</dbReference>
<evidence type="ECO:0000256" key="10">
    <source>
        <dbReference type="ARBA" id="ARBA00060970"/>
    </source>
</evidence>
<dbReference type="Pfam" id="PF00202">
    <property type="entry name" value="Aminotran_3"/>
    <property type="match status" value="1"/>
</dbReference>
<keyword evidence="9 11" id="KW-0663">Pyridoxal phosphate</keyword>
<dbReference type="PIRSF" id="PIRSF000521">
    <property type="entry name" value="Transaminase_4ab_Lys_Orn"/>
    <property type="match status" value="1"/>
</dbReference>
<keyword evidence="7 11" id="KW-0949">S-adenosyl-L-methionine</keyword>
<dbReference type="NCBIfam" id="TIGR00508">
    <property type="entry name" value="bioA"/>
    <property type="match status" value="1"/>
</dbReference>
<evidence type="ECO:0000313" key="13">
    <source>
        <dbReference type="Proteomes" id="UP000248806"/>
    </source>
</evidence>
<comment type="function">
    <text evidence="11">Catalyzes the transfer of the alpha-amino group from S-adenosyl-L-methionine (SAM) to 7-keto-8-aminopelargonic acid (KAPA) to form 7,8-diaminopelargonic acid (DAPA). It is the only aminotransferase known to utilize SAM as an amino donor.</text>
</comment>
<keyword evidence="8 11" id="KW-0093">Biotin biosynthesis</keyword>
<dbReference type="InterPro" id="IPR015424">
    <property type="entry name" value="PyrdxlP-dep_Trfase"/>
</dbReference>
<dbReference type="RefSeq" id="WP_111325840.1">
    <property type="nucleotide sequence ID" value="NZ_BIFX01000001.1"/>
</dbReference>
<reference evidence="12 13" key="1">
    <citation type="submission" date="2018-06" db="EMBL/GenBank/DDBJ databases">
        <title>Genomic Encyclopedia of Archaeal and Bacterial Type Strains, Phase II (KMG-II): from individual species to whole genera.</title>
        <authorList>
            <person name="Goeker M."/>
        </authorList>
    </citation>
    <scope>NUCLEOTIDE SEQUENCE [LARGE SCALE GENOMIC DNA]</scope>
    <source>
        <strain evidence="12 13">ATCC BAA-1881</strain>
    </source>
</reference>
<dbReference type="AlphaFoldDB" id="A0A326U7N8"/>
<feature type="binding site" evidence="11">
    <location>
        <position position="152"/>
    </location>
    <ligand>
        <name>substrate</name>
    </ligand>
</feature>
<dbReference type="OrthoDB" id="9807885at2"/>
<accession>A0A326U7N8</accession>
<dbReference type="GO" id="GO:0030170">
    <property type="term" value="F:pyridoxal phosphate binding"/>
    <property type="evidence" value="ECO:0007669"/>
    <property type="project" value="UniProtKB-UniRule"/>
</dbReference>
<dbReference type="GO" id="GO:0005737">
    <property type="term" value="C:cytoplasm"/>
    <property type="evidence" value="ECO:0007669"/>
    <property type="project" value="UniProtKB-SubCell"/>
</dbReference>
<keyword evidence="5 11" id="KW-0032">Aminotransferase</keyword>
<dbReference type="InterPro" id="IPR005814">
    <property type="entry name" value="Aminotrans_3"/>
</dbReference>
<dbReference type="UniPathway" id="UPA00078">
    <property type="reaction ID" value="UER00160"/>
</dbReference>
<feature type="binding site" evidence="11">
    <location>
        <position position="256"/>
    </location>
    <ligand>
        <name>pyridoxal 5'-phosphate</name>
        <dbReference type="ChEBI" id="CHEBI:597326"/>
    </ligand>
</feature>
<keyword evidence="6 11" id="KW-0808">Transferase</keyword>
<evidence type="ECO:0000256" key="3">
    <source>
        <dbReference type="ARBA" id="ARBA00011738"/>
    </source>
</evidence>
<evidence type="ECO:0000256" key="7">
    <source>
        <dbReference type="ARBA" id="ARBA00022691"/>
    </source>
</evidence>
<dbReference type="PANTHER" id="PTHR42684">
    <property type="entry name" value="ADENOSYLMETHIONINE-8-AMINO-7-OXONONANOATE AMINOTRANSFERASE"/>
    <property type="match status" value="1"/>
</dbReference>
<dbReference type="PANTHER" id="PTHR42684:SF17">
    <property type="entry name" value="ADENOSYLMETHIONINE-8-AMINO-7-OXONONANOATE AMINOTRANSFERASE"/>
    <property type="match status" value="1"/>
</dbReference>
<feature type="binding site" evidence="11">
    <location>
        <begin position="318"/>
        <end position="319"/>
    </location>
    <ligand>
        <name>pyridoxal 5'-phosphate</name>
        <dbReference type="ChEBI" id="CHEBI:597326"/>
    </ligand>
</feature>
<organism evidence="12 13">
    <name type="scientific">Thermosporothrix hazakensis</name>
    <dbReference type="NCBI Taxonomy" id="644383"/>
    <lineage>
        <taxon>Bacteria</taxon>
        <taxon>Bacillati</taxon>
        <taxon>Chloroflexota</taxon>
        <taxon>Ktedonobacteria</taxon>
        <taxon>Ktedonobacterales</taxon>
        <taxon>Thermosporotrichaceae</taxon>
        <taxon>Thermosporothrix</taxon>
    </lineage>
</organism>
<dbReference type="GO" id="GO:0009102">
    <property type="term" value="P:biotin biosynthetic process"/>
    <property type="evidence" value="ECO:0007669"/>
    <property type="project" value="UniProtKB-UniRule"/>
</dbReference>
<comment type="catalytic activity">
    <reaction evidence="11">
        <text>(8S)-8-amino-7-oxononanoate + S-adenosyl-L-methionine = S-adenosyl-4-methylsulfanyl-2-oxobutanoate + (7R,8S)-7,8-diammoniononanoate</text>
        <dbReference type="Rhea" id="RHEA:16861"/>
        <dbReference type="ChEBI" id="CHEBI:16490"/>
        <dbReference type="ChEBI" id="CHEBI:59789"/>
        <dbReference type="ChEBI" id="CHEBI:149468"/>
        <dbReference type="ChEBI" id="CHEBI:149469"/>
        <dbReference type="EC" id="2.6.1.62"/>
    </reaction>
</comment>
<gene>
    <name evidence="11" type="primary">bioA</name>
    <name evidence="12" type="ORF">EI42_05597</name>
</gene>
<dbReference type="SUPFAM" id="SSF53383">
    <property type="entry name" value="PLP-dependent transferases"/>
    <property type="match status" value="1"/>
</dbReference>
<keyword evidence="13" id="KW-1185">Reference proteome</keyword>
<dbReference type="HAMAP" id="MF_00834">
    <property type="entry name" value="BioA"/>
    <property type="match status" value="1"/>
</dbReference>
<feature type="binding site" evidence="11">
    <location>
        <position position="405"/>
    </location>
    <ligand>
        <name>substrate</name>
    </ligand>
</feature>
<dbReference type="InterPro" id="IPR015422">
    <property type="entry name" value="PyrdxlP-dep_Trfase_small"/>
</dbReference>
<feature type="site" description="Participates in the substrate recognition with KAPA and in a stacking interaction with the adenine ring of SAM" evidence="11">
    <location>
        <position position="20"/>
    </location>
</feature>
<comment type="caution">
    <text evidence="12">The sequence shown here is derived from an EMBL/GenBank/DDBJ whole genome shotgun (WGS) entry which is preliminary data.</text>
</comment>
<evidence type="ECO:0000256" key="2">
    <source>
        <dbReference type="ARBA" id="ARBA00004496"/>
    </source>
</evidence>
<evidence type="ECO:0000256" key="8">
    <source>
        <dbReference type="ARBA" id="ARBA00022756"/>
    </source>
</evidence>
<protein>
    <recommendedName>
        <fullName evidence="11">Adenosylmethionine-8-amino-7-oxononanoate aminotransferase</fullName>
        <ecNumber evidence="11">2.6.1.62</ecNumber>
    </recommendedName>
    <alternativeName>
        <fullName evidence="11">7,8-diamino-pelargonic acid aminotransferase</fullName>
        <shortName evidence="11">DAPA AT</shortName>
        <shortName evidence="11">DAPA aminotransferase</shortName>
    </alternativeName>
    <alternativeName>
        <fullName evidence="11">7,8-diaminononanoate synthase</fullName>
        <shortName evidence="11">DANS</shortName>
    </alternativeName>
    <alternativeName>
        <fullName evidence="11">Diaminopelargonic acid synthase</fullName>
    </alternativeName>
</protein>
<evidence type="ECO:0000256" key="11">
    <source>
        <dbReference type="HAMAP-Rule" id="MF_00834"/>
    </source>
</evidence>
<comment type="subcellular location">
    <subcellularLocation>
        <location evidence="2 11">Cytoplasm</location>
    </subcellularLocation>
</comment>
<sequence length="441" mass="48693">MESNTIRLEQADKRFLWHPFTQQQAWEAEPQLIIERAKGCYLFDSKGRPYLDGVSSLWVNVHGHNHPALNAALQAQLQKVAHTTFLGLTHPPAIELAQRLATVTPGQLTRVFYSDTGAAAVEIALKMALQYWQQCPDPQPQKQRFFSLANAYHGDTVGAMSVGQIDLYRQAYAALLFSPVHADPGIPCSCPLSCTRHGVPCIHEVERIIAAHHRELAAMIVEPLVQGAAGIRVYPAGYTRALWELAKQYHLLFIVDEVATGFGKTGRLFACEHEGIEPDIMALGKGITGGYLPLAATLTTEEIYRAFLGPERTFYHGHTYTGNPLCCAVALANLALFEQEHTLDRLQSRIDQLGQGLRQLATLPGVVATRQCGIMAGIELQTSPEQPHPERPVLQEARRRGILLRPLGNVLVVMPPLVISEQEMTFLLNTLSIILADRNGV</sequence>
<dbReference type="Gene3D" id="3.90.1150.10">
    <property type="entry name" value="Aspartate Aminotransferase, domain 1"/>
    <property type="match status" value="1"/>
</dbReference>
<dbReference type="CDD" id="cd00610">
    <property type="entry name" value="OAT_like"/>
    <property type="match status" value="1"/>
</dbReference>
<evidence type="ECO:0000256" key="9">
    <source>
        <dbReference type="ARBA" id="ARBA00022898"/>
    </source>
</evidence>
<evidence type="ECO:0000256" key="6">
    <source>
        <dbReference type="ARBA" id="ARBA00022679"/>
    </source>
</evidence>
<comment type="caution">
    <text evidence="11">Lacks conserved residue(s) required for the propagation of feature annotation.</text>
</comment>
<dbReference type="FunFam" id="3.40.640.10:FF:000078">
    <property type="entry name" value="Adenosylmethionine-8-amino-7-oxononanoate aminotransferase"/>
    <property type="match status" value="1"/>
</dbReference>
<feature type="binding site" evidence="11">
    <location>
        <begin position="117"/>
        <end position="118"/>
    </location>
    <ligand>
        <name>pyridoxal 5'-phosphate</name>
        <dbReference type="ChEBI" id="CHEBI:597326"/>
    </ligand>
</feature>
<comment type="subunit">
    <text evidence="3 11">Homodimer.</text>
</comment>
<evidence type="ECO:0000256" key="5">
    <source>
        <dbReference type="ARBA" id="ARBA00022576"/>
    </source>
</evidence>
<feature type="binding site" evidence="11">
    <location>
        <position position="285"/>
    </location>
    <ligand>
        <name>substrate</name>
    </ligand>
</feature>
<keyword evidence="4 11" id="KW-0963">Cytoplasm</keyword>
<comment type="pathway">
    <text evidence="11">Cofactor biosynthesis; biotin biosynthesis; 7,8-diaminononanoate from 8-amino-7-oxononanoate (SAM route): step 1/1.</text>
</comment>
<dbReference type="EMBL" id="QKUF01000035">
    <property type="protein sequence ID" value="PZW22195.1"/>
    <property type="molecule type" value="Genomic_DNA"/>
</dbReference>
<comment type="cofactor">
    <cofactor evidence="1 11">
        <name>pyridoxal 5'-phosphate</name>
        <dbReference type="ChEBI" id="CHEBI:597326"/>
    </cofactor>
</comment>
<name>A0A326U7N8_THEHA</name>
<dbReference type="GO" id="GO:0004015">
    <property type="term" value="F:adenosylmethionine-8-amino-7-oxononanoate transaminase activity"/>
    <property type="evidence" value="ECO:0007669"/>
    <property type="project" value="UniProtKB-UniRule"/>
</dbReference>
<dbReference type="Proteomes" id="UP000248806">
    <property type="component" value="Unassembled WGS sequence"/>
</dbReference>
<dbReference type="InterPro" id="IPR005815">
    <property type="entry name" value="BioA"/>
</dbReference>
<proteinExistence type="inferred from homology"/>
<feature type="modified residue" description="N6-(pyridoxal phosphate)lysine" evidence="11">
    <location>
        <position position="285"/>
    </location>
</feature>
<dbReference type="InterPro" id="IPR015421">
    <property type="entry name" value="PyrdxlP-dep_Trfase_major"/>
</dbReference>
<evidence type="ECO:0000256" key="4">
    <source>
        <dbReference type="ARBA" id="ARBA00022490"/>
    </source>
</evidence>
<feature type="binding site" evidence="11">
    <location>
        <position position="317"/>
    </location>
    <ligand>
        <name>substrate</name>
    </ligand>
</feature>
<comment type="similarity">
    <text evidence="10 11">Belongs to the class-III pyridoxal-phosphate-dependent aminotransferase family. BioA subfamily.</text>
</comment>
<dbReference type="EC" id="2.6.1.62" evidence="11"/>